<dbReference type="Proteomes" id="UP000245629">
    <property type="component" value="Chromosome 2"/>
</dbReference>
<evidence type="ECO:0000313" key="7">
    <source>
        <dbReference type="EMBL" id="AWK88063.1"/>
    </source>
</evidence>
<keyword evidence="4" id="KW-0560">Oxidoreductase</keyword>
<dbReference type="Gene3D" id="3.30.9.10">
    <property type="entry name" value="D-Amino Acid Oxidase, subunit A, domain 2"/>
    <property type="match status" value="1"/>
</dbReference>
<keyword evidence="2" id="KW-0285">Flavoprotein</keyword>
<evidence type="ECO:0000256" key="1">
    <source>
        <dbReference type="ARBA" id="ARBA00001974"/>
    </source>
</evidence>
<evidence type="ECO:0000256" key="4">
    <source>
        <dbReference type="ARBA" id="ARBA00023002"/>
    </source>
</evidence>
<evidence type="ECO:0000259" key="6">
    <source>
        <dbReference type="Pfam" id="PF01266"/>
    </source>
</evidence>
<dbReference type="KEGG" id="azz:DEW08_17320"/>
<dbReference type="PANTHER" id="PTHR43104">
    <property type="entry name" value="L-2-HYDROXYGLUTARATE DEHYDROGENASE, MITOCHONDRIAL"/>
    <property type="match status" value="1"/>
</dbReference>
<organism evidence="7 8">
    <name type="scientific">Azospirillum thermophilum</name>
    <dbReference type="NCBI Taxonomy" id="2202148"/>
    <lineage>
        <taxon>Bacteria</taxon>
        <taxon>Pseudomonadati</taxon>
        <taxon>Pseudomonadota</taxon>
        <taxon>Alphaproteobacteria</taxon>
        <taxon>Rhodospirillales</taxon>
        <taxon>Azospirillaceae</taxon>
        <taxon>Azospirillum</taxon>
    </lineage>
</organism>
<protein>
    <submittedName>
        <fullName evidence="7">FAD-dependent oxidoreductase</fullName>
    </submittedName>
</protein>
<sequence>MDRVECVVVGAGVVGLAVARRLAQAGREVVILEAADAIGTGTSSRNSEVVHAGIYYPTGSIRARLCVAGREALYAYCRDHGVEHRRLGKLIVATDEAQLPRLEAIRRQAAANGVDDLYRIDGAEARALEPNLRCVAALVSPSTGIIDSHGLMLALLGDAEAAGAALALLSPLLRAEATEDGFLLEVGGAEPMRLGCRTLVNAAGLGSWAVARAIAGFPAEQVPPRVLAKGNYYALAQGRSPFSRLVYPVPEDGGLGVHLTLDLAGQARFGPDVEWLDDSALPADTPADHARIDYAVDPRRADSFYGSVRAYWPGLPDGALVPAYAGVRPKLSGRGQPQADFLLQGRQAHGIAGLVNLFGIESPGLTSCLAIAGEVAGLLER</sequence>
<proteinExistence type="inferred from homology"/>
<dbReference type="OrthoDB" id="9801699at2"/>
<dbReference type="SUPFAM" id="SSF51905">
    <property type="entry name" value="FAD/NAD(P)-binding domain"/>
    <property type="match status" value="1"/>
</dbReference>
<dbReference type="PRINTS" id="PR00411">
    <property type="entry name" value="PNDRDTASEI"/>
</dbReference>
<gene>
    <name evidence="7" type="ORF">DEW08_17320</name>
</gene>
<evidence type="ECO:0000256" key="5">
    <source>
        <dbReference type="ARBA" id="ARBA00037941"/>
    </source>
</evidence>
<feature type="domain" description="FAD dependent oxidoreductase" evidence="6">
    <location>
        <begin position="6"/>
        <end position="376"/>
    </location>
</feature>
<comment type="similarity">
    <text evidence="5">Belongs to the L2HGDH family.</text>
</comment>
<name>A0A2S2CU64_9PROT</name>
<keyword evidence="3" id="KW-0274">FAD</keyword>
<dbReference type="RefSeq" id="WP_109329937.1">
    <property type="nucleotide sequence ID" value="NZ_CP029353.1"/>
</dbReference>
<comment type="cofactor">
    <cofactor evidence="1">
        <name>FAD</name>
        <dbReference type="ChEBI" id="CHEBI:57692"/>
    </cofactor>
</comment>
<dbReference type="InterPro" id="IPR006076">
    <property type="entry name" value="FAD-dep_OxRdtase"/>
</dbReference>
<dbReference type="Gene3D" id="3.50.50.60">
    <property type="entry name" value="FAD/NAD(P)-binding domain"/>
    <property type="match status" value="1"/>
</dbReference>
<accession>A0A2S2CU64</accession>
<evidence type="ECO:0000313" key="8">
    <source>
        <dbReference type="Proteomes" id="UP000245629"/>
    </source>
</evidence>
<dbReference type="InterPro" id="IPR036188">
    <property type="entry name" value="FAD/NAD-bd_sf"/>
</dbReference>
<dbReference type="PANTHER" id="PTHR43104:SF4">
    <property type="entry name" value="L-2-HYDROXYGLUTARATE DEHYDROGENASE, MITOCHONDRIAL"/>
    <property type="match status" value="1"/>
</dbReference>
<reference evidence="8" key="1">
    <citation type="submission" date="2018-05" db="EMBL/GenBank/DDBJ databases">
        <title>Azospirillum thermophila sp. nov., a novel isolated from hot spring.</title>
        <authorList>
            <person name="Zhao Z."/>
        </authorList>
    </citation>
    <scope>NUCLEOTIDE SEQUENCE [LARGE SCALE GENOMIC DNA]</scope>
    <source>
        <strain evidence="8">CFH 70021</strain>
    </source>
</reference>
<keyword evidence="8" id="KW-1185">Reference proteome</keyword>
<evidence type="ECO:0000256" key="3">
    <source>
        <dbReference type="ARBA" id="ARBA00022827"/>
    </source>
</evidence>
<evidence type="ECO:0000256" key="2">
    <source>
        <dbReference type="ARBA" id="ARBA00022630"/>
    </source>
</evidence>
<dbReference type="Pfam" id="PF01266">
    <property type="entry name" value="DAO"/>
    <property type="match status" value="1"/>
</dbReference>
<dbReference type="EMBL" id="CP029353">
    <property type="protein sequence ID" value="AWK88063.1"/>
    <property type="molecule type" value="Genomic_DNA"/>
</dbReference>
<dbReference type="GO" id="GO:0047545">
    <property type="term" value="F:(S)-2-hydroxyglutarate dehydrogenase activity"/>
    <property type="evidence" value="ECO:0007669"/>
    <property type="project" value="TreeGrafter"/>
</dbReference>
<dbReference type="AlphaFoldDB" id="A0A2S2CU64"/>